<dbReference type="OrthoDB" id="9811121at2"/>
<evidence type="ECO:0000313" key="2">
    <source>
        <dbReference type="EMBL" id="MVP01715.1"/>
    </source>
</evidence>
<sequence length="230" mass="26112">MAYEESANSPLYLKKIYVFDGDKPVPAIIRNYVNEDFEGLIELQQASFPPPFPEELWWKEEQLQNHVDLFPEGAICIEIGGKIVGSLTAMRVHIDPLNLEHTWREITDGGYIRNHDPDGDSLYIVDICILPAFRNMGLGKWLMSSMYETVVHLGITRLIGGGRMPGYAAQAARMTPDQYVDAVVTGLQRDPVLTFLLRCGRMPVQVLSGYLEDEESLNYACLMEWRNPFL</sequence>
<reference evidence="2 3" key="1">
    <citation type="journal article" date="2019" name="Microorganisms">
        <title>Paenibacillus lutrae sp. nov., A Chitinolytic Species Isolated from A River Otter in Castril Natural Park, Granada, Spain.</title>
        <authorList>
            <person name="Rodriguez M."/>
            <person name="Reina J.C."/>
            <person name="Bejar V."/>
            <person name="Llamas I."/>
        </authorList>
    </citation>
    <scope>NUCLEOTIDE SEQUENCE [LARGE SCALE GENOMIC DNA]</scope>
    <source>
        <strain evidence="2 3">N10</strain>
    </source>
</reference>
<dbReference type="GO" id="GO:0016747">
    <property type="term" value="F:acyltransferase activity, transferring groups other than amino-acyl groups"/>
    <property type="evidence" value="ECO:0007669"/>
    <property type="project" value="InterPro"/>
</dbReference>
<dbReference type="SUPFAM" id="SSF55729">
    <property type="entry name" value="Acyl-CoA N-acyltransferases (Nat)"/>
    <property type="match status" value="1"/>
</dbReference>
<keyword evidence="2" id="KW-0808">Transferase</keyword>
<protein>
    <submittedName>
        <fullName evidence="2">GNAT family N-acetyltransferase</fullName>
    </submittedName>
</protein>
<dbReference type="EMBL" id="RHLK01000014">
    <property type="protein sequence ID" value="MVP01715.1"/>
    <property type="molecule type" value="Genomic_DNA"/>
</dbReference>
<dbReference type="PROSITE" id="PS51186">
    <property type="entry name" value="GNAT"/>
    <property type="match status" value="1"/>
</dbReference>
<dbReference type="RefSeq" id="WP_157338142.1">
    <property type="nucleotide sequence ID" value="NZ_RHLK01000014.1"/>
</dbReference>
<evidence type="ECO:0000313" key="3">
    <source>
        <dbReference type="Proteomes" id="UP000490800"/>
    </source>
</evidence>
<dbReference type="CDD" id="cd04301">
    <property type="entry name" value="NAT_SF"/>
    <property type="match status" value="1"/>
</dbReference>
<dbReference type="AlphaFoldDB" id="A0A7X3FL37"/>
<keyword evidence="3" id="KW-1185">Reference proteome</keyword>
<dbReference type="Gene3D" id="3.40.630.30">
    <property type="match status" value="1"/>
</dbReference>
<dbReference type="InterPro" id="IPR016181">
    <property type="entry name" value="Acyl_CoA_acyltransferase"/>
</dbReference>
<dbReference type="Proteomes" id="UP000490800">
    <property type="component" value="Unassembled WGS sequence"/>
</dbReference>
<name>A0A7X3FL37_9BACL</name>
<dbReference type="InterPro" id="IPR000182">
    <property type="entry name" value="GNAT_dom"/>
</dbReference>
<feature type="domain" description="N-acetyltransferase" evidence="1">
    <location>
        <begin position="27"/>
        <end position="228"/>
    </location>
</feature>
<evidence type="ECO:0000259" key="1">
    <source>
        <dbReference type="PROSITE" id="PS51186"/>
    </source>
</evidence>
<accession>A0A7X3FL37</accession>
<comment type="caution">
    <text evidence="2">The sequence shown here is derived from an EMBL/GenBank/DDBJ whole genome shotgun (WGS) entry which is preliminary data.</text>
</comment>
<dbReference type="Pfam" id="PF00583">
    <property type="entry name" value="Acetyltransf_1"/>
    <property type="match status" value="1"/>
</dbReference>
<proteinExistence type="predicted"/>
<organism evidence="2 3">
    <name type="scientific">Paenibacillus lutrae</name>
    <dbReference type="NCBI Taxonomy" id="2078573"/>
    <lineage>
        <taxon>Bacteria</taxon>
        <taxon>Bacillati</taxon>
        <taxon>Bacillota</taxon>
        <taxon>Bacilli</taxon>
        <taxon>Bacillales</taxon>
        <taxon>Paenibacillaceae</taxon>
        <taxon>Paenibacillus</taxon>
    </lineage>
</organism>
<gene>
    <name evidence="2" type="ORF">EDM21_19665</name>
</gene>